<dbReference type="AlphaFoldDB" id="A0A915MZ68"/>
<protein>
    <submittedName>
        <fullName evidence="3">Uncharacterized protein</fullName>
    </submittedName>
</protein>
<feature type="region of interest" description="Disordered" evidence="1">
    <location>
        <begin position="1"/>
        <end position="37"/>
    </location>
</feature>
<keyword evidence="2" id="KW-1185">Reference proteome</keyword>
<feature type="compositionally biased region" description="Acidic residues" evidence="1">
    <location>
        <begin position="25"/>
        <end position="37"/>
    </location>
</feature>
<sequence length="177" mass="20618">MPEYYDPPSKSSPGESSPGVSSPEEMFDLEEFDSEDEPEDTFHFSLTELSVLIRVLKTISIEDLKDFEEPSKPREKVLVDFINHHLHIYTKEYSKTVEENEQLILNKLIVIRSAMPLEDYATFLNKSGIMPLPENVTFDELKNNSEHLEFYAYNDQVIEYLLRQIDGLIFEFSKLES</sequence>
<dbReference type="Proteomes" id="UP000887561">
    <property type="component" value="Unplaced"/>
</dbReference>
<reference evidence="3" key="1">
    <citation type="submission" date="2022-11" db="UniProtKB">
        <authorList>
            <consortium name="WormBaseParasite"/>
        </authorList>
    </citation>
    <scope>IDENTIFICATION</scope>
</reference>
<dbReference type="WBParaSite" id="scaffold6793_cov348.g11269">
    <property type="protein sequence ID" value="scaffold6793_cov348.g11269"/>
    <property type="gene ID" value="scaffold6793_cov348.g11269"/>
</dbReference>
<evidence type="ECO:0000313" key="3">
    <source>
        <dbReference type="WBParaSite" id="scaffold6793_cov348.g11269"/>
    </source>
</evidence>
<name>A0A915MZ68_MELJA</name>
<feature type="compositionally biased region" description="Low complexity" evidence="1">
    <location>
        <begin position="7"/>
        <end position="24"/>
    </location>
</feature>
<evidence type="ECO:0000313" key="2">
    <source>
        <dbReference type="Proteomes" id="UP000887561"/>
    </source>
</evidence>
<organism evidence="2 3">
    <name type="scientific">Meloidogyne javanica</name>
    <name type="common">Root-knot nematode worm</name>
    <dbReference type="NCBI Taxonomy" id="6303"/>
    <lineage>
        <taxon>Eukaryota</taxon>
        <taxon>Metazoa</taxon>
        <taxon>Ecdysozoa</taxon>
        <taxon>Nematoda</taxon>
        <taxon>Chromadorea</taxon>
        <taxon>Rhabditida</taxon>
        <taxon>Tylenchina</taxon>
        <taxon>Tylenchomorpha</taxon>
        <taxon>Tylenchoidea</taxon>
        <taxon>Meloidogynidae</taxon>
        <taxon>Meloidogyninae</taxon>
        <taxon>Meloidogyne</taxon>
        <taxon>Meloidogyne incognita group</taxon>
    </lineage>
</organism>
<proteinExistence type="predicted"/>
<accession>A0A915MZ68</accession>
<evidence type="ECO:0000256" key="1">
    <source>
        <dbReference type="SAM" id="MobiDB-lite"/>
    </source>
</evidence>